<dbReference type="EC" id="6.2.1.16" evidence="7"/>
<feature type="domain" description="Acetyl-coenzyme A synthetase N-terminal" evidence="6">
    <location>
        <begin position="41"/>
        <end position="95"/>
    </location>
</feature>
<evidence type="ECO:0000313" key="8">
    <source>
        <dbReference type="Proteomes" id="UP000324324"/>
    </source>
</evidence>
<proteinExistence type="inferred from homology"/>
<keyword evidence="8" id="KW-1185">Reference proteome</keyword>
<evidence type="ECO:0000256" key="2">
    <source>
        <dbReference type="ARBA" id="ARBA00022598"/>
    </source>
</evidence>
<comment type="caution">
    <text evidence="7">The sequence shown here is derived from an EMBL/GenBank/DDBJ whole genome shotgun (WGS) entry which is preliminary data.</text>
</comment>
<gene>
    <name evidence="7" type="ORF">F1599_20275</name>
</gene>
<dbReference type="RefSeq" id="WP_150084244.1">
    <property type="nucleotide sequence ID" value="NZ_VWRN01000053.1"/>
</dbReference>
<evidence type="ECO:0000256" key="1">
    <source>
        <dbReference type="ARBA" id="ARBA00006432"/>
    </source>
</evidence>
<evidence type="ECO:0000259" key="5">
    <source>
        <dbReference type="Pfam" id="PF00501"/>
    </source>
</evidence>
<dbReference type="GO" id="GO:0006629">
    <property type="term" value="P:lipid metabolic process"/>
    <property type="evidence" value="ECO:0007669"/>
    <property type="project" value="InterPro"/>
</dbReference>
<keyword evidence="4" id="KW-0067">ATP-binding</keyword>
<dbReference type="InterPro" id="IPR000873">
    <property type="entry name" value="AMP-dep_synth/lig_dom"/>
</dbReference>
<organism evidence="7 8">
    <name type="scientific">Cupriavidus cauae</name>
    <dbReference type="NCBI Taxonomy" id="2608999"/>
    <lineage>
        <taxon>Bacteria</taxon>
        <taxon>Pseudomonadati</taxon>
        <taxon>Pseudomonadota</taxon>
        <taxon>Betaproteobacteria</taxon>
        <taxon>Burkholderiales</taxon>
        <taxon>Burkholderiaceae</taxon>
        <taxon>Cupriavidus</taxon>
    </lineage>
</organism>
<evidence type="ECO:0000259" key="6">
    <source>
        <dbReference type="Pfam" id="PF16177"/>
    </source>
</evidence>
<protein>
    <submittedName>
        <fullName evidence="7">Acetoacetate--CoA ligase</fullName>
        <ecNumber evidence="7">6.2.1.16</ecNumber>
    </submittedName>
</protein>
<accession>A0A5M8A9M3</accession>
<name>A0A5M8A9M3_9BURK</name>
<dbReference type="InterPro" id="IPR020845">
    <property type="entry name" value="AMP-binding_CS"/>
</dbReference>
<dbReference type="PROSITE" id="PS00455">
    <property type="entry name" value="AMP_BINDING"/>
    <property type="match status" value="1"/>
</dbReference>
<evidence type="ECO:0000313" key="7">
    <source>
        <dbReference type="EMBL" id="KAA6119031.1"/>
    </source>
</evidence>
<reference evidence="7 8" key="1">
    <citation type="submission" date="2019-09" db="EMBL/GenBank/DDBJ databases">
        <title>Isolation of a novel species in the genus Cupriavidus from patients with sepsis using whole genome sequencing.</title>
        <authorList>
            <person name="Kweon O.J."/>
            <person name="Lee M.-K."/>
        </authorList>
    </citation>
    <scope>NUCLEOTIDE SEQUENCE [LARGE SCALE GENOMIC DNA]</scope>
    <source>
        <strain evidence="7 8">MKL-01</strain>
    </source>
</reference>
<dbReference type="Pfam" id="PF00501">
    <property type="entry name" value="AMP-binding"/>
    <property type="match status" value="1"/>
</dbReference>
<dbReference type="InterPro" id="IPR032387">
    <property type="entry name" value="ACAS_N"/>
</dbReference>
<dbReference type="PANTHER" id="PTHR42921">
    <property type="entry name" value="ACETOACETYL-COA SYNTHETASE"/>
    <property type="match status" value="1"/>
</dbReference>
<dbReference type="CDD" id="cd05943">
    <property type="entry name" value="AACS"/>
    <property type="match status" value="1"/>
</dbReference>
<dbReference type="SUPFAM" id="SSF56801">
    <property type="entry name" value="Acetyl-CoA synthetase-like"/>
    <property type="match status" value="1"/>
</dbReference>
<dbReference type="InterPro" id="IPR005914">
    <property type="entry name" value="Acac_CoA_synth"/>
</dbReference>
<dbReference type="Proteomes" id="UP000324324">
    <property type="component" value="Unassembled WGS sequence"/>
</dbReference>
<dbReference type="InterPro" id="IPR042099">
    <property type="entry name" value="ANL_N_sf"/>
</dbReference>
<comment type="similarity">
    <text evidence="1">Belongs to the ATP-dependent AMP-binding enzyme family.</text>
</comment>
<dbReference type="NCBIfam" id="TIGR01217">
    <property type="entry name" value="ac_ac_CoA_syn"/>
    <property type="match status" value="1"/>
</dbReference>
<evidence type="ECO:0000256" key="3">
    <source>
        <dbReference type="ARBA" id="ARBA00022741"/>
    </source>
</evidence>
<dbReference type="AlphaFoldDB" id="A0A5M8A9M3"/>
<dbReference type="NCBIfam" id="NF002937">
    <property type="entry name" value="PRK03584.1"/>
    <property type="match status" value="1"/>
</dbReference>
<sequence>MTTLEEGKLVWTPSPAVRERARLTAFMRWLRETRGLAFDDYDSLWRWSVTDIEAFWDAIRAYFDVRFDTPARQVLARREMPGARWFEGASLNYVQQVFRHAGEGAARQRAAIRHAGEAQPLAELSWDALESQVAALAHTLRRLGVGRGDRVAGYLPNIPQTIVAFLATASVGAVWSGCAPDMGQVAVADRFRQIEPKVLIAVDGYRYGGKAYDRAPVVAQLVDALPSLTDLIVVPLLGTPDEVPTTALETARATALKTALETAPESAPGKASALRRHRWRDALAHQVPLQIDSVPFDHPLWIVYSSGTTGMPKPIVHGHGGIVIEQLKLMAFHNDLGPDDVFHWYSSSGWIMWNAQVAGLLLGSTIAIYDGNPAWPDAGVLWRFAQAAGITVFGAGAAFFTGGIKAGVVPSREADLSRLRGIGSTGSPLPAEAYDWIYRNVRDDIWLAPMSGGTDFAGSFVAGCPLLPVYAGEMQCRCLGAKVEAFDEAGQARIDEVGELVCTEPMPSMPLYLWGDTDGKRYRDSYFDTYPGVWRHGDWIKITSRGGAIIYGRSDATINRHGIRMGTSELYRVVEELPEVLDSMVVDLEYLGRDSYMPLFVVLREGIALDDRLVDTIRARIREALSSRHVPNAILQVPGIPRTLSGKKMEVPIKKLLLGHDPDRIANRDAMANPDTLDWYFDYARRYLSETSAATA</sequence>
<dbReference type="PANTHER" id="PTHR42921:SF1">
    <property type="entry name" value="ACETOACETYL-COA SYNTHETASE"/>
    <property type="match status" value="1"/>
</dbReference>
<feature type="domain" description="AMP-dependent synthetase/ligase" evidence="5">
    <location>
        <begin position="114"/>
        <end position="505"/>
    </location>
</feature>
<dbReference type="GO" id="GO:0005524">
    <property type="term" value="F:ATP binding"/>
    <property type="evidence" value="ECO:0007669"/>
    <property type="project" value="UniProtKB-KW"/>
</dbReference>
<keyword evidence="3" id="KW-0547">Nucleotide-binding</keyword>
<dbReference type="Gene3D" id="3.40.50.12780">
    <property type="entry name" value="N-terminal domain of ligase-like"/>
    <property type="match status" value="1"/>
</dbReference>
<keyword evidence="2 7" id="KW-0436">Ligase</keyword>
<dbReference type="EMBL" id="VWRN01000053">
    <property type="protein sequence ID" value="KAA6119031.1"/>
    <property type="molecule type" value="Genomic_DNA"/>
</dbReference>
<dbReference type="InterPro" id="IPR045851">
    <property type="entry name" value="AMP-bd_C_sf"/>
</dbReference>
<evidence type="ECO:0000256" key="4">
    <source>
        <dbReference type="ARBA" id="ARBA00022840"/>
    </source>
</evidence>
<dbReference type="Pfam" id="PF16177">
    <property type="entry name" value="ACAS_N"/>
    <property type="match status" value="1"/>
</dbReference>
<dbReference type="Gene3D" id="3.30.300.30">
    <property type="match status" value="1"/>
</dbReference>
<dbReference type="GO" id="GO:0030729">
    <property type="term" value="F:acetoacetate-CoA ligase activity"/>
    <property type="evidence" value="ECO:0007669"/>
    <property type="project" value="UniProtKB-EC"/>
</dbReference>